<organism evidence="8 9">
    <name type="scientific">Capnocytophaga canis</name>
    <dbReference type="NCBI Taxonomy" id="1848903"/>
    <lineage>
        <taxon>Bacteria</taxon>
        <taxon>Pseudomonadati</taxon>
        <taxon>Bacteroidota</taxon>
        <taxon>Flavobacteriia</taxon>
        <taxon>Flavobacteriales</taxon>
        <taxon>Flavobacteriaceae</taxon>
        <taxon>Capnocytophaga</taxon>
    </lineage>
</organism>
<keyword evidence="9" id="KW-1185">Reference proteome</keyword>
<dbReference type="GO" id="GO:0032259">
    <property type="term" value="P:methylation"/>
    <property type="evidence" value="ECO:0007669"/>
    <property type="project" value="UniProtKB-KW"/>
</dbReference>
<dbReference type="InterPro" id="IPR004556">
    <property type="entry name" value="HemK-like"/>
</dbReference>
<sequence>MNFRQLKEYLVYKLNEKYESRELQSLYFLLLEFYTNSSRTEVHLYPDKDLSVDEKQRILTAIDELFIEKPIQYIFGETFFFGNRFFVNEDVLIPRQETEELVAWILDETSENQQYNILDIGCGSGCISISIAKERPASKISALDISQKALSIAQKNAIENVVSVRFIHQDILQTDTLLHTYDIIVSNPPYVRNLEKQEMKQNVLGYEPDLALFVSDENPLIFYEKIADLAQKSLAPKGKLFFEINQYLGIETVNMLYAKGFSEVQLRNDLHGNPRMIKAML</sequence>
<dbReference type="InterPro" id="IPR002052">
    <property type="entry name" value="DNA_methylase_N6_adenine_CS"/>
</dbReference>
<evidence type="ECO:0000313" key="8">
    <source>
        <dbReference type="EMBL" id="CEN44846.1"/>
    </source>
</evidence>
<evidence type="ECO:0000259" key="6">
    <source>
        <dbReference type="Pfam" id="PF05175"/>
    </source>
</evidence>
<dbReference type="InterPro" id="IPR050320">
    <property type="entry name" value="N5-glutamine_MTase"/>
</dbReference>
<dbReference type="Pfam" id="PF05175">
    <property type="entry name" value="MTS"/>
    <property type="match status" value="1"/>
</dbReference>
<dbReference type="Pfam" id="PF17827">
    <property type="entry name" value="PrmC_N"/>
    <property type="match status" value="1"/>
</dbReference>
<dbReference type="PROSITE" id="PS00092">
    <property type="entry name" value="N6_MTASE"/>
    <property type="match status" value="1"/>
</dbReference>
<evidence type="ECO:0000259" key="7">
    <source>
        <dbReference type="Pfam" id="PF17827"/>
    </source>
</evidence>
<dbReference type="Gene3D" id="1.10.8.10">
    <property type="entry name" value="DNA helicase RuvA subunit, C-terminal domain"/>
    <property type="match status" value="1"/>
</dbReference>
<gene>
    <name evidence="8" type="primary">prmC</name>
    <name evidence="8" type="ORF">CCAND38_200002</name>
</gene>
<dbReference type="AlphaFoldDB" id="A0A0B7HYR7"/>
<evidence type="ECO:0000256" key="3">
    <source>
        <dbReference type="ARBA" id="ARBA00022679"/>
    </source>
</evidence>
<dbReference type="GO" id="GO:0003676">
    <property type="term" value="F:nucleic acid binding"/>
    <property type="evidence" value="ECO:0007669"/>
    <property type="project" value="InterPro"/>
</dbReference>
<dbReference type="EC" id="2.1.1.297" evidence="1"/>
<protein>
    <recommendedName>
        <fullName evidence="1">peptide chain release factor N(5)-glutamine methyltransferase</fullName>
        <ecNumber evidence="1">2.1.1.297</ecNumber>
    </recommendedName>
</protein>
<feature type="domain" description="Methyltransferase small" evidence="6">
    <location>
        <begin position="108"/>
        <end position="197"/>
    </location>
</feature>
<evidence type="ECO:0000256" key="4">
    <source>
        <dbReference type="ARBA" id="ARBA00022691"/>
    </source>
</evidence>
<feature type="domain" description="Release factor glutamine methyltransferase N-terminal" evidence="7">
    <location>
        <begin position="28"/>
        <end position="76"/>
    </location>
</feature>
<evidence type="ECO:0000256" key="5">
    <source>
        <dbReference type="ARBA" id="ARBA00048391"/>
    </source>
</evidence>
<dbReference type="CDD" id="cd02440">
    <property type="entry name" value="AdoMet_MTases"/>
    <property type="match status" value="1"/>
</dbReference>
<dbReference type="RefSeq" id="WP_042343869.1">
    <property type="nucleotide sequence ID" value="NZ_CDOI01000113.1"/>
</dbReference>
<dbReference type="InterPro" id="IPR029063">
    <property type="entry name" value="SAM-dependent_MTases_sf"/>
</dbReference>
<dbReference type="NCBIfam" id="TIGR00536">
    <property type="entry name" value="hemK_fam"/>
    <property type="match status" value="1"/>
</dbReference>
<comment type="catalytic activity">
    <reaction evidence="5">
        <text>L-glutaminyl-[peptide chain release factor] + S-adenosyl-L-methionine = N(5)-methyl-L-glutaminyl-[peptide chain release factor] + S-adenosyl-L-homocysteine + H(+)</text>
        <dbReference type="Rhea" id="RHEA:42896"/>
        <dbReference type="Rhea" id="RHEA-COMP:10271"/>
        <dbReference type="Rhea" id="RHEA-COMP:10272"/>
        <dbReference type="ChEBI" id="CHEBI:15378"/>
        <dbReference type="ChEBI" id="CHEBI:30011"/>
        <dbReference type="ChEBI" id="CHEBI:57856"/>
        <dbReference type="ChEBI" id="CHEBI:59789"/>
        <dbReference type="ChEBI" id="CHEBI:61891"/>
        <dbReference type="EC" id="2.1.1.297"/>
    </reaction>
</comment>
<keyword evidence="3 8" id="KW-0808">Transferase</keyword>
<dbReference type="Gene3D" id="3.40.50.150">
    <property type="entry name" value="Vaccinia Virus protein VP39"/>
    <property type="match status" value="1"/>
</dbReference>
<keyword evidence="4" id="KW-0949">S-adenosyl-L-methionine</keyword>
<evidence type="ECO:0000256" key="1">
    <source>
        <dbReference type="ARBA" id="ARBA00012771"/>
    </source>
</evidence>
<dbReference type="GO" id="GO:0102559">
    <property type="term" value="F:peptide chain release factor N(5)-glutamine methyltransferase activity"/>
    <property type="evidence" value="ECO:0007669"/>
    <property type="project" value="UniProtKB-EC"/>
</dbReference>
<dbReference type="PANTHER" id="PTHR18895">
    <property type="entry name" value="HEMK METHYLTRANSFERASE"/>
    <property type="match status" value="1"/>
</dbReference>
<proteinExistence type="predicted"/>
<dbReference type="EMBL" id="CDOI01000113">
    <property type="protein sequence ID" value="CEN44846.1"/>
    <property type="molecule type" value="Genomic_DNA"/>
</dbReference>
<dbReference type="InterPro" id="IPR019874">
    <property type="entry name" value="RF_methyltr_PrmC"/>
</dbReference>
<dbReference type="SUPFAM" id="SSF53335">
    <property type="entry name" value="S-adenosyl-L-methionine-dependent methyltransferases"/>
    <property type="match status" value="1"/>
</dbReference>
<dbReference type="InterPro" id="IPR007848">
    <property type="entry name" value="Small_mtfrase_dom"/>
</dbReference>
<dbReference type="Proteomes" id="UP000045051">
    <property type="component" value="Unassembled WGS sequence"/>
</dbReference>
<reference evidence="8 9" key="1">
    <citation type="submission" date="2015-01" db="EMBL/GenBank/DDBJ databases">
        <authorList>
            <person name="Xiang T."/>
            <person name="Song Y."/>
            <person name="Huang L."/>
            <person name="Wang B."/>
            <person name="Wu P."/>
        </authorList>
    </citation>
    <scope>NUCLEOTIDE SEQUENCE [LARGE SCALE GENOMIC DNA]</scope>
    <source>
        <strain evidence="8 9">CcD38</strain>
    </source>
</reference>
<keyword evidence="2 8" id="KW-0489">Methyltransferase</keyword>
<name>A0A0B7HYR7_9FLAO</name>
<accession>A0A0B7HYR7</accession>
<dbReference type="PANTHER" id="PTHR18895:SF74">
    <property type="entry name" value="MTRF1L RELEASE FACTOR GLUTAMINE METHYLTRANSFERASE"/>
    <property type="match status" value="1"/>
</dbReference>
<evidence type="ECO:0000256" key="2">
    <source>
        <dbReference type="ARBA" id="ARBA00022603"/>
    </source>
</evidence>
<dbReference type="InterPro" id="IPR040758">
    <property type="entry name" value="PrmC_N"/>
</dbReference>
<dbReference type="NCBIfam" id="TIGR03534">
    <property type="entry name" value="RF_mod_PrmC"/>
    <property type="match status" value="1"/>
</dbReference>
<evidence type="ECO:0000313" key="9">
    <source>
        <dbReference type="Proteomes" id="UP000045051"/>
    </source>
</evidence>